<comment type="cofactor">
    <cofactor evidence="1">
        <name>heme</name>
        <dbReference type="ChEBI" id="CHEBI:30413"/>
    </cofactor>
</comment>
<dbReference type="GO" id="GO:0016705">
    <property type="term" value="F:oxidoreductase activity, acting on paired donors, with incorporation or reduction of molecular oxygen"/>
    <property type="evidence" value="ECO:0007669"/>
    <property type="project" value="InterPro"/>
</dbReference>
<dbReference type="PANTHER" id="PTHR24291:SF105">
    <property type="entry name" value="CYTOCHROME P450 4P1-RELATED"/>
    <property type="match status" value="1"/>
</dbReference>
<evidence type="ECO:0000256" key="4">
    <source>
        <dbReference type="ARBA" id="ARBA00022723"/>
    </source>
</evidence>
<keyword evidence="9" id="KW-1185">Reference proteome</keyword>
<evidence type="ECO:0000256" key="3">
    <source>
        <dbReference type="ARBA" id="ARBA00022617"/>
    </source>
</evidence>
<keyword evidence="5 7" id="KW-0560">Oxidoreductase</keyword>
<dbReference type="Proteomes" id="UP000691718">
    <property type="component" value="Unassembled WGS sequence"/>
</dbReference>
<dbReference type="InterPro" id="IPR001128">
    <property type="entry name" value="Cyt_P450"/>
</dbReference>
<reference evidence="8" key="1">
    <citation type="submission" date="2021-04" db="EMBL/GenBank/DDBJ databases">
        <authorList>
            <person name="Tunstrom K."/>
        </authorList>
    </citation>
    <scope>NUCLEOTIDE SEQUENCE</scope>
</reference>
<evidence type="ECO:0000256" key="2">
    <source>
        <dbReference type="ARBA" id="ARBA00010617"/>
    </source>
</evidence>
<dbReference type="GO" id="GO:0020037">
    <property type="term" value="F:heme binding"/>
    <property type="evidence" value="ECO:0007669"/>
    <property type="project" value="InterPro"/>
</dbReference>
<dbReference type="GO" id="GO:0004497">
    <property type="term" value="F:monooxygenase activity"/>
    <property type="evidence" value="ECO:0007669"/>
    <property type="project" value="UniProtKB-KW"/>
</dbReference>
<dbReference type="OrthoDB" id="1470350at2759"/>
<comment type="similarity">
    <text evidence="2 7">Belongs to the cytochrome P450 family.</text>
</comment>
<accession>A0A8S3WS20</accession>
<evidence type="ECO:0000256" key="5">
    <source>
        <dbReference type="ARBA" id="ARBA00023002"/>
    </source>
</evidence>
<keyword evidence="6 7" id="KW-0408">Iron</keyword>
<keyword evidence="3 7" id="KW-0349">Heme</keyword>
<sequence>MGTSLSDESDDFLFNVSSLGKKQKKSLSVVHNFTRKVINDRKKFITENGINLVNAMGDKDNDESEMVYGKKKRTAMLDLLILAEKEGLIDNAGIQEEVDTFMLEGHDTTASGLIFCLMLLANYSEIQERIVIELKEIFGKTKHATRMEDLNAMRYLDRCIKESLRLYPPVPFISRHINEEVQLSNYTVPAGTYCHIHIYDLHRSEKLFPNPSVFDPDRFLPENMGKRHSYAYIPFSAGPRNCIGQKFAMMQMKLVVSEILRNFRLLPVTSCSDLKFQADLILRNSGPVYIKFVKREIVI</sequence>
<dbReference type="EMBL" id="CAJQZP010000693">
    <property type="protein sequence ID" value="CAG4978424.1"/>
    <property type="molecule type" value="Genomic_DNA"/>
</dbReference>
<organism evidence="8 9">
    <name type="scientific">Parnassius apollo</name>
    <name type="common">Apollo butterfly</name>
    <name type="synonym">Papilio apollo</name>
    <dbReference type="NCBI Taxonomy" id="110799"/>
    <lineage>
        <taxon>Eukaryota</taxon>
        <taxon>Metazoa</taxon>
        <taxon>Ecdysozoa</taxon>
        <taxon>Arthropoda</taxon>
        <taxon>Hexapoda</taxon>
        <taxon>Insecta</taxon>
        <taxon>Pterygota</taxon>
        <taxon>Neoptera</taxon>
        <taxon>Endopterygota</taxon>
        <taxon>Lepidoptera</taxon>
        <taxon>Glossata</taxon>
        <taxon>Ditrysia</taxon>
        <taxon>Papilionoidea</taxon>
        <taxon>Papilionidae</taxon>
        <taxon>Parnassiinae</taxon>
        <taxon>Parnassini</taxon>
        <taxon>Parnassius</taxon>
        <taxon>Parnassius</taxon>
    </lineage>
</organism>
<dbReference type="GO" id="GO:0005506">
    <property type="term" value="F:iron ion binding"/>
    <property type="evidence" value="ECO:0007669"/>
    <property type="project" value="InterPro"/>
</dbReference>
<evidence type="ECO:0000313" key="8">
    <source>
        <dbReference type="EMBL" id="CAG4978424.1"/>
    </source>
</evidence>
<dbReference type="PANTHER" id="PTHR24291">
    <property type="entry name" value="CYTOCHROME P450 FAMILY 4"/>
    <property type="match status" value="1"/>
</dbReference>
<keyword evidence="7" id="KW-0503">Monooxygenase</keyword>
<evidence type="ECO:0000256" key="6">
    <source>
        <dbReference type="ARBA" id="ARBA00023004"/>
    </source>
</evidence>
<proteinExistence type="inferred from homology"/>
<protein>
    <submittedName>
        <fullName evidence="8">(apollo) hypothetical protein</fullName>
    </submittedName>
</protein>
<dbReference type="InterPro" id="IPR017972">
    <property type="entry name" value="Cyt_P450_CS"/>
</dbReference>
<gene>
    <name evidence="8" type="ORF">PAPOLLO_LOCUS9647</name>
</gene>
<evidence type="ECO:0000256" key="7">
    <source>
        <dbReference type="RuleBase" id="RU000461"/>
    </source>
</evidence>
<comment type="caution">
    <text evidence="8">The sequence shown here is derived from an EMBL/GenBank/DDBJ whole genome shotgun (WGS) entry which is preliminary data.</text>
</comment>
<name>A0A8S3WS20_PARAO</name>
<dbReference type="PROSITE" id="PS00086">
    <property type="entry name" value="CYTOCHROME_P450"/>
    <property type="match status" value="1"/>
</dbReference>
<evidence type="ECO:0000256" key="1">
    <source>
        <dbReference type="ARBA" id="ARBA00001971"/>
    </source>
</evidence>
<dbReference type="AlphaFoldDB" id="A0A8S3WS20"/>
<dbReference type="Pfam" id="PF00067">
    <property type="entry name" value="p450"/>
    <property type="match status" value="1"/>
</dbReference>
<dbReference type="InterPro" id="IPR050196">
    <property type="entry name" value="Cytochrome_P450_Monoox"/>
</dbReference>
<keyword evidence="4 7" id="KW-0479">Metal-binding</keyword>
<evidence type="ECO:0000313" key="9">
    <source>
        <dbReference type="Proteomes" id="UP000691718"/>
    </source>
</evidence>